<dbReference type="Pfam" id="PF11071">
    <property type="entry name" value="Nuc_deoxyri_tr3"/>
    <property type="match status" value="1"/>
</dbReference>
<protein>
    <submittedName>
        <fullName evidence="1">YtoQ family protein</fullName>
    </submittedName>
</protein>
<proteinExistence type="predicted"/>
<evidence type="ECO:0000313" key="2">
    <source>
        <dbReference type="Proteomes" id="UP000319756"/>
    </source>
</evidence>
<dbReference type="Proteomes" id="UP000319756">
    <property type="component" value="Chromosome"/>
</dbReference>
<organism evidence="1 2">
    <name type="scientific">Salicibibacter halophilus</name>
    <dbReference type="NCBI Taxonomy" id="2502791"/>
    <lineage>
        <taxon>Bacteria</taxon>
        <taxon>Bacillati</taxon>
        <taxon>Bacillota</taxon>
        <taxon>Bacilli</taxon>
        <taxon>Bacillales</taxon>
        <taxon>Bacillaceae</taxon>
        <taxon>Salicibibacter</taxon>
    </lineage>
</organism>
<dbReference type="RefSeq" id="WP_142089092.1">
    <property type="nucleotide sequence ID" value="NZ_CP035485.1"/>
</dbReference>
<name>A0A514LH94_9BACI</name>
<dbReference type="OrthoDB" id="979989at2"/>
<accession>A0A514LH94</accession>
<evidence type="ECO:0000313" key="1">
    <source>
        <dbReference type="EMBL" id="QDI91217.1"/>
    </source>
</evidence>
<dbReference type="AlphaFoldDB" id="A0A514LH94"/>
<sequence>MELNVYLAGQIHDDWRETLKQKASKKDLPIHFFEPMTNHDRSDNIGEEILGEQPNAIFKDEAASAFNNLRTNVLMQKADVVLALFGDQYKQWNAAMDVGAATALNKPLILVRPESLHHPSKEMANQAQVVVNDLDQAIEALAYIFQNE</sequence>
<dbReference type="Gene3D" id="3.40.50.450">
    <property type="match status" value="1"/>
</dbReference>
<dbReference type="InterPro" id="IPR019884">
    <property type="entry name" value="YtoQ_family_protein"/>
</dbReference>
<dbReference type="SUPFAM" id="SSF52309">
    <property type="entry name" value="N-(deoxy)ribosyltransferase-like"/>
    <property type="match status" value="1"/>
</dbReference>
<keyword evidence="2" id="KW-1185">Reference proteome</keyword>
<gene>
    <name evidence="1" type="ORF">EPH95_08460</name>
</gene>
<dbReference type="EMBL" id="CP035485">
    <property type="protein sequence ID" value="QDI91217.1"/>
    <property type="molecule type" value="Genomic_DNA"/>
</dbReference>
<dbReference type="NCBIfam" id="TIGR03646">
    <property type="entry name" value="YtoQ_fam"/>
    <property type="match status" value="1"/>
</dbReference>
<dbReference type="KEGG" id="sale:EPH95_08460"/>
<reference evidence="2" key="1">
    <citation type="submission" date="2019-01" db="EMBL/GenBank/DDBJ databases">
        <title>Genomic analysis of Salicibibacter sp. NKC3-5.</title>
        <authorList>
            <person name="Oh Y.J."/>
        </authorList>
    </citation>
    <scope>NUCLEOTIDE SEQUENCE [LARGE SCALE GENOMIC DNA]</scope>
    <source>
        <strain evidence="2">NKC3-5</strain>
    </source>
</reference>